<dbReference type="PANTHER" id="PTHR30411:SF9">
    <property type="entry name" value="MULTIFUNCTIONAL SER_THR-TRNA DEACYLASE PROXP-Y"/>
    <property type="match status" value="1"/>
</dbReference>
<reference evidence="2 3" key="1">
    <citation type="submission" date="2019-04" db="EMBL/GenBank/DDBJ databases">
        <title>Phreatobacter aquaticus sp. nov.</title>
        <authorList>
            <person name="Choi A."/>
        </authorList>
    </citation>
    <scope>NUCLEOTIDE SEQUENCE [LARGE SCALE GENOMIC DNA]</scope>
    <source>
        <strain evidence="2 3">KCTC 52518</strain>
    </source>
</reference>
<dbReference type="KEGG" id="pstg:E8M01_25805"/>
<evidence type="ECO:0000259" key="1">
    <source>
        <dbReference type="Pfam" id="PF04073"/>
    </source>
</evidence>
<dbReference type="RefSeq" id="WP_136962768.1">
    <property type="nucleotide sequence ID" value="NZ_CP039690.1"/>
</dbReference>
<dbReference type="PANTHER" id="PTHR30411">
    <property type="entry name" value="CYTOPLASMIC PROTEIN"/>
    <property type="match status" value="1"/>
</dbReference>
<dbReference type="SUPFAM" id="SSF55826">
    <property type="entry name" value="YbaK/ProRS associated domain"/>
    <property type="match status" value="1"/>
</dbReference>
<dbReference type="EMBL" id="CP039690">
    <property type="protein sequence ID" value="QCI67337.1"/>
    <property type="molecule type" value="Genomic_DNA"/>
</dbReference>
<dbReference type="Pfam" id="PF04073">
    <property type="entry name" value="tRNA_edit"/>
    <property type="match status" value="1"/>
</dbReference>
<dbReference type="AlphaFoldDB" id="A0A4D7BHN8"/>
<dbReference type="InterPro" id="IPR036754">
    <property type="entry name" value="YbaK/aa-tRNA-synt-asso_dom_sf"/>
</dbReference>
<proteinExistence type="predicted"/>
<protein>
    <submittedName>
        <fullName evidence="2">Aminoacyl-tRNA deacylase</fullName>
    </submittedName>
</protein>
<evidence type="ECO:0000313" key="2">
    <source>
        <dbReference type="EMBL" id="QCI67337.1"/>
    </source>
</evidence>
<dbReference type="GO" id="GO:0002161">
    <property type="term" value="F:aminoacyl-tRNA deacylase activity"/>
    <property type="evidence" value="ECO:0007669"/>
    <property type="project" value="InterPro"/>
</dbReference>
<name>A0A4D7BHN8_9HYPH</name>
<sequence length="156" mass="16720">MTMANRLQTYLDSEGVRYEIVAHPRTASSSRTAEAAHVPGGRVAKSVVIHHELGYVLAVVPSTHRVELSTLQAVLDKRLGLASEGEISRLFDDCDVGAVPAVGAAYGVPVILDDSLGGATDLYFEGGDHKSLIHVSGDDFRILTRDAQRARFSHPA</sequence>
<accession>A0A4D7BHN8</accession>
<gene>
    <name evidence="2" type="ORF">E8M01_25805</name>
</gene>
<dbReference type="OrthoDB" id="9786549at2"/>
<dbReference type="CDD" id="cd04332">
    <property type="entry name" value="YbaK_like"/>
    <property type="match status" value="1"/>
</dbReference>
<evidence type="ECO:0000313" key="3">
    <source>
        <dbReference type="Proteomes" id="UP000298781"/>
    </source>
</evidence>
<keyword evidence="3" id="KW-1185">Reference proteome</keyword>
<feature type="domain" description="YbaK/aminoacyl-tRNA synthetase-associated" evidence="1">
    <location>
        <begin position="23"/>
        <end position="141"/>
    </location>
</feature>
<dbReference type="Proteomes" id="UP000298781">
    <property type="component" value="Chromosome"/>
</dbReference>
<organism evidence="2 3">
    <name type="scientific">Phreatobacter stygius</name>
    <dbReference type="NCBI Taxonomy" id="1940610"/>
    <lineage>
        <taxon>Bacteria</taxon>
        <taxon>Pseudomonadati</taxon>
        <taxon>Pseudomonadota</taxon>
        <taxon>Alphaproteobacteria</taxon>
        <taxon>Hyphomicrobiales</taxon>
        <taxon>Phreatobacteraceae</taxon>
        <taxon>Phreatobacter</taxon>
    </lineage>
</organism>
<dbReference type="Gene3D" id="3.90.960.10">
    <property type="entry name" value="YbaK/aminoacyl-tRNA synthetase-associated domain"/>
    <property type="match status" value="1"/>
</dbReference>
<dbReference type="InterPro" id="IPR007214">
    <property type="entry name" value="YbaK/aa-tRNA-synth-assoc-dom"/>
</dbReference>